<feature type="compositionally biased region" description="Low complexity" evidence="14">
    <location>
        <begin position="542"/>
        <end position="558"/>
    </location>
</feature>
<dbReference type="InterPro" id="IPR017970">
    <property type="entry name" value="Homeobox_CS"/>
</dbReference>
<feature type="compositionally biased region" description="Low complexity" evidence="14">
    <location>
        <begin position="524"/>
        <end position="535"/>
    </location>
</feature>
<protein>
    <recommendedName>
        <fullName evidence="11">Homeobox protein unc-4</fullName>
    </recommendedName>
</protein>
<dbReference type="GO" id="GO:0000981">
    <property type="term" value="F:DNA-binding transcription factor activity, RNA polymerase II-specific"/>
    <property type="evidence" value="ECO:0007669"/>
    <property type="project" value="InterPro"/>
</dbReference>
<feature type="region of interest" description="Disordered" evidence="14">
    <location>
        <begin position="287"/>
        <end position="332"/>
    </location>
</feature>
<evidence type="ECO:0000256" key="7">
    <source>
        <dbReference type="ARBA" id="ARBA00023155"/>
    </source>
</evidence>
<feature type="compositionally biased region" description="Polar residues" evidence="14">
    <location>
        <begin position="100"/>
        <end position="113"/>
    </location>
</feature>
<evidence type="ECO:0000256" key="9">
    <source>
        <dbReference type="ARBA" id="ARBA00023242"/>
    </source>
</evidence>
<feature type="region of interest" description="Disordered" evidence="14">
    <location>
        <begin position="516"/>
        <end position="558"/>
    </location>
</feature>
<keyword evidence="3" id="KW-0221">Differentiation</keyword>
<evidence type="ECO:0000256" key="4">
    <source>
        <dbReference type="ARBA" id="ARBA00022902"/>
    </source>
</evidence>
<feature type="region of interest" description="Disordered" evidence="14">
    <location>
        <begin position="421"/>
        <end position="498"/>
    </location>
</feature>
<dbReference type="Gene3D" id="1.10.10.60">
    <property type="entry name" value="Homeodomain-like"/>
    <property type="match status" value="1"/>
</dbReference>
<accession>A0A8D8WYB8</accession>
<keyword evidence="8" id="KW-0804">Transcription</keyword>
<feature type="DNA-binding region" description="Homeobox" evidence="12">
    <location>
        <begin position="161"/>
        <end position="220"/>
    </location>
</feature>
<dbReference type="Pfam" id="PF00046">
    <property type="entry name" value="Homeodomain"/>
    <property type="match status" value="1"/>
</dbReference>
<dbReference type="GO" id="GO:0007399">
    <property type="term" value="P:nervous system development"/>
    <property type="evidence" value="ECO:0007669"/>
    <property type="project" value="UniProtKB-KW"/>
</dbReference>
<dbReference type="AlphaFoldDB" id="A0A8D8WYB8"/>
<keyword evidence="2" id="KW-0217">Developmental protein</keyword>
<dbReference type="EMBL" id="HBUF01241477">
    <property type="protein sequence ID" value="CAG6677082.1"/>
    <property type="molecule type" value="Transcribed_RNA"/>
</dbReference>
<sequence>MMVLESGVLPPTLRLYAEAIAAASNNNNNSSGNGNGSSPGGNNCFSSSQIMAPHPLFPHFAAAGRGFPSMFSGLPPFLHHAVNNSPVTQHPRFNPANLLNACNSTGASNQQRSNENHPRIEISSRRRQRHHTSNSDDSNEDPMSPKKDADGSLSDDLASKRRRSRTNFNSWQLEELERAFLASHYPDVFMREALALRLDLKESRVAVWFQNRRAKWRKKEHTKKGPGRPAHNAHPVTCSGDPIPADELKRKERARRQKKLVKSLERQQRKLAAKGVTVDLETLKREWENQQAGGKKNHSEDGRSPSSSDMNLLSNMSGMDTSNQDSSSCCSIASSTNTRDVEIDVVGNEEDDLSEEEVEDDERFQHHFMSATIPTDLSTDKLCNRRPNPFSIESLLSKSSVLNGMTNNNNNIEDRLFPDKFKSLSNSDRDFRDVKEEERHRTSPQDRKDTLSAHEVASDKYSSSFSPYQKQDGGELRHHTQSPDNGPSPRPESSNSNDAVLNLASKSHMSSILNCNTTPIFNKSRSNSGSTSSFSKFHQHSSNRLSSPNSSNNSSDEL</sequence>
<dbReference type="SUPFAM" id="SSF46689">
    <property type="entry name" value="Homeodomain-like"/>
    <property type="match status" value="1"/>
</dbReference>
<organism evidence="16">
    <name type="scientific">Cacopsylla melanoneura</name>
    <dbReference type="NCBI Taxonomy" id="428564"/>
    <lineage>
        <taxon>Eukaryota</taxon>
        <taxon>Metazoa</taxon>
        <taxon>Ecdysozoa</taxon>
        <taxon>Arthropoda</taxon>
        <taxon>Hexapoda</taxon>
        <taxon>Insecta</taxon>
        <taxon>Pterygota</taxon>
        <taxon>Neoptera</taxon>
        <taxon>Paraneoptera</taxon>
        <taxon>Hemiptera</taxon>
        <taxon>Sternorrhyncha</taxon>
        <taxon>Psylloidea</taxon>
        <taxon>Psyllidae</taxon>
        <taxon>Psyllinae</taxon>
        <taxon>Cacopsylla</taxon>
    </lineage>
</organism>
<dbReference type="PANTHER" id="PTHR46799:SF1">
    <property type="entry name" value="HOMEOBOX PROTEIN UNC-4 HOMOLOG"/>
    <property type="match status" value="1"/>
</dbReference>
<keyword evidence="4" id="KW-0524">Neurogenesis</keyword>
<dbReference type="GO" id="GO:0005634">
    <property type="term" value="C:nucleus"/>
    <property type="evidence" value="ECO:0007669"/>
    <property type="project" value="UniProtKB-SubCell"/>
</dbReference>
<evidence type="ECO:0000313" key="16">
    <source>
        <dbReference type="EMBL" id="CAG6677083.1"/>
    </source>
</evidence>
<keyword evidence="9 12" id="KW-0539">Nucleus</keyword>
<keyword evidence="7 12" id="KW-0371">Homeobox</keyword>
<keyword evidence="6 12" id="KW-0238">DNA-binding</keyword>
<feature type="compositionally biased region" description="Basic residues" evidence="14">
    <location>
        <begin position="251"/>
        <end position="261"/>
    </location>
</feature>
<feature type="domain" description="Homeobox" evidence="15">
    <location>
        <begin position="159"/>
        <end position="219"/>
    </location>
</feature>
<dbReference type="CDD" id="cd00086">
    <property type="entry name" value="homeodomain"/>
    <property type="match status" value="1"/>
</dbReference>
<feature type="region of interest" description="Disordered" evidence="14">
    <location>
        <begin position="88"/>
        <end position="165"/>
    </location>
</feature>
<proteinExistence type="inferred from homology"/>
<evidence type="ECO:0000256" key="8">
    <source>
        <dbReference type="ARBA" id="ARBA00023163"/>
    </source>
</evidence>
<feature type="compositionally biased region" description="Polar residues" evidence="14">
    <location>
        <begin position="460"/>
        <end position="469"/>
    </location>
</feature>
<dbReference type="SMART" id="SM00389">
    <property type="entry name" value="HOX"/>
    <property type="match status" value="1"/>
</dbReference>
<feature type="compositionally biased region" description="Basic and acidic residues" evidence="14">
    <location>
        <begin position="421"/>
        <end position="458"/>
    </location>
</feature>
<comment type="subcellular location">
    <subcellularLocation>
        <location evidence="1 12 13">Nucleus</location>
    </subcellularLocation>
</comment>
<evidence type="ECO:0000256" key="2">
    <source>
        <dbReference type="ARBA" id="ARBA00022473"/>
    </source>
</evidence>
<evidence type="ECO:0000256" key="10">
    <source>
        <dbReference type="ARBA" id="ARBA00038351"/>
    </source>
</evidence>
<dbReference type="InterPro" id="IPR001356">
    <property type="entry name" value="HD"/>
</dbReference>
<feature type="region of interest" description="Disordered" evidence="14">
    <location>
        <begin position="218"/>
        <end position="268"/>
    </location>
</feature>
<evidence type="ECO:0000256" key="5">
    <source>
        <dbReference type="ARBA" id="ARBA00023015"/>
    </source>
</evidence>
<reference evidence="16" key="1">
    <citation type="submission" date="2021-05" db="EMBL/GenBank/DDBJ databases">
        <authorList>
            <person name="Alioto T."/>
            <person name="Alioto T."/>
            <person name="Gomez Garrido J."/>
        </authorList>
    </citation>
    <scope>NUCLEOTIDE SEQUENCE</scope>
</reference>
<evidence type="ECO:0000256" key="13">
    <source>
        <dbReference type="RuleBase" id="RU000682"/>
    </source>
</evidence>
<evidence type="ECO:0000256" key="3">
    <source>
        <dbReference type="ARBA" id="ARBA00022782"/>
    </source>
</evidence>
<dbReference type="EMBL" id="HBUF01241478">
    <property type="protein sequence ID" value="CAG6677083.1"/>
    <property type="molecule type" value="Transcribed_RNA"/>
</dbReference>
<keyword evidence="5" id="KW-0805">Transcription regulation</keyword>
<comment type="similarity">
    <text evidence="10">Belongs to the paired homeobox family. Unc-4 subfamily.</text>
</comment>
<feature type="compositionally biased region" description="Basic and acidic residues" evidence="14">
    <location>
        <begin position="114"/>
        <end position="124"/>
    </location>
</feature>
<evidence type="ECO:0000256" key="1">
    <source>
        <dbReference type="ARBA" id="ARBA00004123"/>
    </source>
</evidence>
<dbReference type="FunFam" id="1.10.10.60:FF:000057">
    <property type="entry name" value="Short stature homeobox 2"/>
    <property type="match status" value="1"/>
</dbReference>
<dbReference type="GO" id="GO:1990837">
    <property type="term" value="F:sequence-specific double-stranded DNA binding"/>
    <property type="evidence" value="ECO:0007669"/>
    <property type="project" value="TreeGrafter"/>
</dbReference>
<evidence type="ECO:0000259" key="15">
    <source>
        <dbReference type="PROSITE" id="PS50071"/>
    </source>
</evidence>
<evidence type="ECO:0000256" key="6">
    <source>
        <dbReference type="ARBA" id="ARBA00023125"/>
    </source>
</evidence>
<dbReference type="PANTHER" id="PTHR46799">
    <property type="entry name" value="HOMEOBOX PROTEIN UNC-4 HOMOLOG"/>
    <property type="match status" value="1"/>
</dbReference>
<dbReference type="PROSITE" id="PS00027">
    <property type="entry name" value="HOMEOBOX_1"/>
    <property type="match status" value="1"/>
</dbReference>
<evidence type="ECO:0000256" key="14">
    <source>
        <dbReference type="SAM" id="MobiDB-lite"/>
    </source>
</evidence>
<evidence type="ECO:0000256" key="11">
    <source>
        <dbReference type="ARBA" id="ARBA00069290"/>
    </source>
</evidence>
<feature type="compositionally biased region" description="Low complexity" evidence="14">
    <location>
        <begin position="304"/>
        <end position="332"/>
    </location>
</feature>
<name>A0A8D8WYB8_9HEMI</name>
<dbReference type="PROSITE" id="PS50071">
    <property type="entry name" value="HOMEOBOX_2"/>
    <property type="match status" value="1"/>
</dbReference>
<evidence type="ECO:0000256" key="12">
    <source>
        <dbReference type="PROSITE-ProRule" id="PRU00108"/>
    </source>
</evidence>
<dbReference type="GO" id="GO:0030154">
    <property type="term" value="P:cell differentiation"/>
    <property type="evidence" value="ECO:0007669"/>
    <property type="project" value="UniProtKB-KW"/>
</dbReference>
<dbReference type="InterPro" id="IPR009057">
    <property type="entry name" value="Homeodomain-like_sf"/>
</dbReference>